<evidence type="ECO:0000313" key="8">
    <source>
        <dbReference type="Proteomes" id="UP000555564"/>
    </source>
</evidence>
<evidence type="ECO:0000313" key="7">
    <source>
        <dbReference type="EMBL" id="MBB6475120.1"/>
    </source>
</evidence>
<evidence type="ECO:0000256" key="2">
    <source>
        <dbReference type="ARBA" id="ARBA00022448"/>
    </source>
</evidence>
<keyword evidence="2" id="KW-0813">Transport</keyword>
<dbReference type="EMBL" id="JACHIU010000001">
    <property type="protein sequence ID" value="MBB6475120.1"/>
    <property type="molecule type" value="Genomic_DNA"/>
</dbReference>
<evidence type="ECO:0000259" key="6">
    <source>
        <dbReference type="SMART" id="SM00062"/>
    </source>
</evidence>
<comment type="caution">
    <text evidence="7">The sequence shown here is derived from an EMBL/GenBank/DDBJ whole genome shotgun (WGS) entry which is preliminary data.</text>
</comment>
<name>A0A7X0IHL1_9ACTN</name>
<gene>
    <name evidence="7" type="ORF">BJ992_004551</name>
</gene>
<dbReference type="PANTHER" id="PTHR30085">
    <property type="entry name" value="AMINO ACID ABC TRANSPORTER PERMEASE"/>
    <property type="match status" value="1"/>
</dbReference>
<sequence>MRTRQIGAVLVSAAALAGSLTACGGGGPTTALQKAKDDKKLVIGVKYDQPGMGLKKPDGTVEGFDVDVAKYIAKELGVPESGITWKEARSANRETFLQQGQVDLIVATYSITEARKPKVTFAGPFYIAHQDTLIRADDASITSLDTLKGKRICQVTGSNSWKNIAEGTNKENKKVDVELVPAGGYDECITKLKGNAIDAVTTDDMILAGYAKREGSGLKVAGAPFTDEKYGVGLKKGDKETCEAVNKAITKMYEDGTLKTLFEKHFSGTGLEFTATSAPAPEGCA</sequence>
<dbReference type="GO" id="GO:0005576">
    <property type="term" value="C:extracellular region"/>
    <property type="evidence" value="ECO:0007669"/>
    <property type="project" value="TreeGrafter"/>
</dbReference>
<dbReference type="Proteomes" id="UP000555564">
    <property type="component" value="Unassembled WGS sequence"/>
</dbReference>
<dbReference type="GO" id="GO:0030288">
    <property type="term" value="C:outer membrane-bounded periplasmic space"/>
    <property type="evidence" value="ECO:0007669"/>
    <property type="project" value="TreeGrafter"/>
</dbReference>
<dbReference type="PROSITE" id="PS01039">
    <property type="entry name" value="SBP_BACTERIAL_3"/>
    <property type="match status" value="1"/>
</dbReference>
<evidence type="ECO:0000256" key="4">
    <source>
        <dbReference type="RuleBase" id="RU003744"/>
    </source>
</evidence>
<dbReference type="AlphaFoldDB" id="A0A7X0IHL1"/>
<dbReference type="PROSITE" id="PS51257">
    <property type="entry name" value="PROKAR_LIPOPROTEIN"/>
    <property type="match status" value="1"/>
</dbReference>
<feature type="signal peptide" evidence="5">
    <location>
        <begin position="1"/>
        <end position="24"/>
    </location>
</feature>
<evidence type="ECO:0000256" key="5">
    <source>
        <dbReference type="SAM" id="SignalP"/>
    </source>
</evidence>
<accession>A0A7X0IHL1</accession>
<dbReference type="InterPro" id="IPR001638">
    <property type="entry name" value="Solute-binding_3/MltF_N"/>
</dbReference>
<dbReference type="RefSeq" id="WP_184984203.1">
    <property type="nucleotide sequence ID" value="NZ_BAAALO010000076.1"/>
</dbReference>
<reference evidence="7 8" key="1">
    <citation type="submission" date="2020-08" db="EMBL/GenBank/DDBJ databases">
        <title>Sequencing the genomes of 1000 actinobacteria strains.</title>
        <authorList>
            <person name="Klenk H.-P."/>
        </authorList>
    </citation>
    <scope>NUCLEOTIDE SEQUENCE [LARGE SCALE GENOMIC DNA]</scope>
    <source>
        <strain evidence="7 8">DSM 44936</strain>
    </source>
</reference>
<evidence type="ECO:0000256" key="1">
    <source>
        <dbReference type="ARBA" id="ARBA00010333"/>
    </source>
</evidence>
<dbReference type="GO" id="GO:0006865">
    <property type="term" value="P:amino acid transport"/>
    <property type="evidence" value="ECO:0007669"/>
    <property type="project" value="TreeGrafter"/>
</dbReference>
<dbReference type="Gene3D" id="3.40.190.10">
    <property type="entry name" value="Periplasmic binding protein-like II"/>
    <property type="match status" value="2"/>
</dbReference>
<keyword evidence="3 5" id="KW-0732">Signal</keyword>
<keyword evidence="8" id="KW-1185">Reference proteome</keyword>
<dbReference type="CDD" id="cd13690">
    <property type="entry name" value="PBP2_GluB"/>
    <property type="match status" value="1"/>
</dbReference>
<dbReference type="PANTHER" id="PTHR30085:SF6">
    <property type="entry name" value="ABC TRANSPORTER GLUTAMINE-BINDING PROTEIN GLNH"/>
    <property type="match status" value="1"/>
</dbReference>
<dbReference type="Pfam" id="PF00497">
    <property type="entry name" value="SBP_bac_3"/>
    <property type="match status" value="1"/>
</dbReference>
<feature type="domain" description="Solute-binding protein family 3/N-terminal" evidence="6">
    <location>
        <begin position="40"/>
        <end position="269"/>
    </location>
</feature>
<comment type="similarity">
    <text evidence="1 4">Belongs to the bacterial solute-binding protein 3 family.</text>
</comment>
<dbReference type="InterPro" id="IPR018313">
    <property type="entry name" value="SBP_3_CS"/>
</dbReference>
<dbReference type="InterPro" id="IPR051455">
    <property type="entry name" value="Bact_solute-bind_prot3"/>
</dbReference>
<dbReference type="SUPFAM" id="SSF53850">
    <property type="entry name" value="Periplasmic binding protein-like II"/>
    <property type="match status" value="1"/>
</dbReference>
<proteinExistence type="inferred from homology"/>
<protein>
    <submittedName>
        <fullName evidence="7">Glutamate transport system substrate-binding protein</fullName>
    </submittedName>
</protein>
<evidence type="ECO:0000256" key="3">
    <source>
        <dbReference type="ARBA" id="ARBA00022729"/>
    </source>
</evidence>
<feature type="chain" id="PRO_5039489787" evidence="5">
    <location>
        <begin position="25"/>
        <end position="285"/>
    </location>
</feature>
<dbReference type="SMART" id="SM00062">
    <property type="entry name" value="PBPb"/>
    <property type="match status" value="1"/>
</dbReference>
<organism evidence="7 8">
    <name type="scientific">Sphaerisporangium rubeum</name>
    <dbReference type="NCBI Taxonomy" id="321317"/>
    <lineage>
        <taxon>Bacteria</taxon>
        <taxon>Bacillati</taxon>
        <taxon>Actinomycetota</taxon>
        <taxon>Actinomycetes</taxon>
        <taxon>Streptosporangiales</taxon>
        <taxon>Streptosporangiaceae</taxon>
        <taxon>Sphaerisporangium</taxon>
    </lineage>
</organism>